<evidence type="ECO:0000256" key="6">
    <source>
        <dbReference type="ARBA" id="ARBA00022857"/>
    </source>
</evidence>
<evidence type="ECO:0000256" key="3">
    <source>
        <dbReference type="ARBA" id="ARBA00022741"/>
    </source>
</evidence>
<evidence type="ECO:0000256" key="7">
    <source>
        <dbReference type="ARBA" id="ARBA00023027"/>
    </source>
</evidence>
<evidence type="ECO:0000313" key="10">
    <source>
        <dbReference type="EMBL" id="OZS77209.1"/>
    </source>
</evidence>
<dbReference type="GO" id="GO:0046872">
    <property type="term" value="F:metal ion binding"/>
    <property type="evidence" value="ECO:0007669"/>
    <property type="project" value="UniProtKB-UniRule"/>
</dbReference>
<dbReference type="InterPro" id="IPR002504">
    <property type="entry name" value="NADK"/>
</dbReference>
<feature type="binding site" evidence="9">
    <location>
        <position position="189"/>
    </location>
    <ligand>
        <name>NAD(+)</name>
        <dbReference type="ChEBI" id="CHEBI:57540"/>
    </ligand>
</feature>
<dbReference type="PANTHER" id="PTHR20275">
    <property type="entry name" value="NAD KINASE"/>
    <property type="match status" value="1"/>
</dbReference>
<comment type="subcellular location">
    <subcellularLocation>
        <location evidence="9">Cytoplasm</location>
    </subcellularLocation>
</comment>
<comment type="function">
    <text evidence="9">Involved in the regulation of the intracellular balance of NAD and NADP, and is a key enzyme in the biosynthesis of NADP. Catalyzes specifically the phosphorylation on 2'-hydroxyl of the adenosine moiety of NAD to yield NADP.</text>
</comment>
<gene>
    <name evidence="9" type="primary">nadK</name>
    <name evidence="10" type="ORF">CF394_12610</name>
</gene>
<keyword evidence="11" id="KW-1185">Reference proteome</keyword>
<evidence type="ECO:0000313" key="11">
    <source>
        <dbReference type="Proteomes" id="UP000217065"/>
    </source>
</evidence>
<keyword evidence="6 9" id="KW-0521">NADP</keyword>
<comment type="caution">
    <text evidence="10">The sequence shown here is derived from an EMBL/GenBank/DDBJ whole genome shotgun (WGS) entry which is preliminary data.</text>
</comment>
<dbReference type="HAMAP" id="MF_00361">
    <property type="entry name" value="NAD_kinase"/>
    <property type="match status" value="1"/>
</dbReference>
<dbReference type="InterPro" id="IPR017438">
    <property type="entry name" value="ATP-NAD_kinase_N"/>
</dbReference>
<feature type="binding site" evidence="9">
    <location>
        <position position="152"/>
    </location>
    <ligand>
        <name>NAD(+)</name>
        <dbReference type="ChEBI" id="CHEBI:57540"/>
    </ligand>
</feature>
<evidence type="ECO:0000256" key="4">
    <source>
        <dbReference type="ARBA" id="ARBA00022777"/>
    </source>
</evidence>
<dbReference type="SUPFAM" id="SSF111331">
    <property type="entry name" value="NAD kinase/diacylglycerol kinase-like"/>
    <property type="match status" value="1"/>
</dbReference>
<name>A0A264W0U8_9BACL</name>
<dbReference type="PANTHER" id="PTHR20275:SF9">
    <property type="entry name" value="NAD KINASE 2"/>
    <property type="match status" value="1"/>
</dbReference>
<dbReference type="GO" id="GO:0019674">
    <property type="term" value="P:NAD+ metabolic process"/>
    <property type="evidence" value="ECO:0007669"/>
    <property type="project" value="InterPro"/>
</dbReference>
<dbReference type="Pfam" id="PF20143">
    <property type="entry name" value="NAD_kinase_C"/>
    <property type="match status" value="1"/>
</dbReference>
<proteinExistence type="inferred from homology"/>
<organism evidence="10 11">
    <name type="scientific">Tetzosporium hominis</name>
    <dbReference type="NCBI Taxonomy" id="2020506"/>
    <lineage>
        <taxon>Bacteria</taxon>
        <taxon>Bacillati</taxon>
        <taxon>Bacillota</taxon>
        <taxon>Bacilli</taxon>
        <taxon>Bacillales</taxon>
        <taxon>Caryophanaceae</taxon>
        <taxon>Tetzosporium</taxon>
    </lineage>
</organism>
<comment type="similarity">
    <text evidence="9">Belongs to the NAD kinase family.</text>
</comment>
<dbReference type="InterPro" id="IPR017437">
    <property type="entry name" value="ATP-NAD_kinase_PpnK-typ_C"/>
</dbReference>
<evidence type="ECO:0000256" key="2">
    <source>
        <dbReference type="ARBA" id="ARBA00022679"/>
    </source>
</evidence>
<sequence length="268" mass="30188">MKKRNALYIYAKNDRASQQLREELGTAIDAQGLEVVTSPEEASIIVSVGTDGSFLQAVRKTGFRQDVLYAGISTSGSLAMYCDFLLEDLHFPDMATAILQDRVEVRKYPVIEVSVNEEPQFYCLNEFSIRSNIMKTIAMDVKIDDIHFETYRGDGIVISTPTGSSAYNKSLGGAVVDPQMPCFQVTEVASMNNNEYRSLGSPFILSGNRTLRLELHDDWNDYPTMSTDNEALSIQHVNTIDIRLSERVVKTVKLKDNSYWEKVKRSFL</sequence>
<protein>
    <recommendedName>
        <fullName evidence="9">NAD kinase</fullName>
        <ecNumber evidence="9">2.7.1.23</ecNumber>
    </recommendedName>
    <alternativeName>
        <fullName evidence="9">ATP-dependent NAD kinase</fullName>
    </alternativeName>
</protein>
<reference evidence="10 11" key="1">
    <citation type="submission" date="2017-07" db="EMBL/GenBank/DDBJ databases">
        <title>Tetzosporium hominis gen.nov. sp.nov.</title>
        <authorList>
            <person name="Tetz G."/>
            <person name="Tetz V."/>
        </authorList>
    </citation>
    <scope>NUCLEOTIDE SEQUENCE [LARGE SCALE GENOMIC DNA]</scope>
    <source>
        <strain evidence="10 11">VT-49</strain>
    </source>
</reference>
<dbReference type="NCBIfam" id="NF002902">
    <property type="entry name" value="PRK03501.1"/>
    <property type="match status" value="1"/>
</dbReference>
<dbReference type="GO" id="GO:0005737">
    <property type="term" value="C:cytoplasm"/>
    <property type="evidence" value="ECO:0007669"/>
    <property type="project" value="UniProtKB-SubCell"/>
</dbReference>
<dbReference type="GO" id="GO:0005524">
    <property type="term" value="F:ATP binding"/>
    <property type="evidence" value="ECO:0007669"/>
    <property type="project" value="UniProtKB-KW"/>
</dbReference>
<keyword evidence="4 9" id="KW-0418">Kinase</keyword>
<dbReference type="InterPro" id="IPR016064">
    <property type="entry name" value="NAD/diacylglycerol_kinase_sf"/>
</dbReference>
<evidence type="ECO:0000256" key="1">
    <source>
        <dbReference type="ARBA" id="ARBA00022490"/>
    </source>
</evidence>
<keyword evidence="3 9" id="KW-0547">Nucleotide-binding</keyword>
<accession>A0A264W0U8</accession>
<evidence type="ECO:0000256" key="8">
    <source>
        <dbReference type="ARBA" id="ARBA00047925"/>
    </source>
</evidence>
<feature type="binding site" evidence="9">
    <location>
        <begin position="125"/>
        <end position="126"/>
    </location>
    <ligand>
        <name>NAD(+)</name>
        <dbReference type="ChEBI" id="CHEBI:57540"/>
    </ligand>
</feature>
<dbReference type="AlphaFoldDB" id="A0A264W0U8"/>
<feature type="binding site" evidence="9">
    <location>
        <begin position="51"/>
        <end position="52"/>
    </location>
    <ligand>
        <name>NAD(+)</name>
        <dbReference type="ChEBI" id="CHEBI:57540"/>
    </ligand>
</feature>
<dbReference type="GO" id="GO:0003951">
    <property type="term" value="F:NAD+ kinase activity"/>
    <property type="evidence" value="ECO:0007669"/>
    <property type="project" value="UniProtKB-UniRule"/>
</dbReference>
<dbReference type="Gene3D" id="3.40.50.10330">
    <property type="entry name" value="Probable inorganic polyphosphate/atp-NAD kinase, domain 1"/>
    <property type="match status" value="1"/>
</dbReference>
<comment type="caution">
    <text evidence="9">Lacks conserved residue(s) required for the propagation of feature annotation.</text>
</comment>
<feature type="binding site" evidence="9">
    <location>
        <begin position="165"/>
        <end position="170"/>
    </location>
    <ligand>
        <name>NAD(+)</name>
        <dbReference type="ChEBI" id="CHEBI:57540"/>
    </ligand>
</feature>
<keyword evidence="1 9" id="KW-0963">Cytoplasm</keyword>
<dbReference type="Proteomes" id="UP000217065">
    <property type="component" value="Unassembled WGS sequence"/>
</dbReference>
<feature type="binding site" evidence="9">
    <location>
        <position position="154"/>
    </location>
    <ligand>
        <name>NAD(+)</name>
        <dbReference type="ChEBI" id="CHEBI:57540"/>
    </ligand>
</feature>
<feature type="active site" description="Proton acceptor" evidence="9">
    <location>
        <position position="51"/>
    </location>
</feature>
<dbReference type="EMBL" id="NOKQ01000276">
    <property type="protein sequence ID" value="OZS77209.1"/>
    <property type="molecule type" value="Genomic_DNA"/>
</dbReference>
<comment type="catalytic activity">
    <reaction evidence="8 9">
        <text>NAD(+) + ATP = ADP + NADP(+) + H(+)</text>
        <dbReference type="Rhea" id="RHEA:18629"/>
        <dbReference type="ChEBI" id="CHEBI:15378"/>
        <dbReference type="ChEBI" id="CHEBI:30616"/>
        <dbReference type="ChEBI" id="CHEBI:57540"/>
        <dbReference type="ChEBI" id="CHEBI:58349"/>
        <dbReference type="ChEBI" id="CHEBI:456216"/>
        <dbReference type="EC" id="2.7.1.23"/>
    </reaction>
</comment>
<dbReference type="OrthoDB" id="9774737at2"/>
<keyword evidence="7 9" id="KW-0520">NAD</keyword>
<dbReference type="EC" id="2.7.1.23" evidence="9"/>
<keyword evidence="2 9" id="KW-0808">Transferase</keyword>
<evidence type="ECO:0000256" key="9">
    <source>
        <dbReference type="HAMAP-Rule" id="MF_00361"/>
    </source>
</evidence>
<comment type="cofactor">
    <cofactor evidence="9">
        <name>a divalent metal cation</name>
        <dbReference type="ChEBI" id="CHEBI:60240"/>
    </cofactor>
</comment>
<keyword evidence="5 9" id="KW-0067">ATP-binding</keyword>
<dbReference type="GO" id="GO:0006741">
    <property type="term" value="P:NADP+ biosynthetic process"/>
    <property type="evidence" value="ECO:0007669"/>
    <property type="project" value="UniProtKB-UniRule"/>
</dbReference>
<evidence type="ECO:0000256" key="5">
    <source>
        <dbReference type="ARBA" id="ARBA00022840"/>
    </source>
</evidence>
<dbReference type="GO" id="GO:0051287">
    <property type="term" value="F:NAD binding"/>
    <property type="evidence" value="ECO:0007669"/>
    <property type="project" value="UniProtKB-ARBA"/>
</dbReference>
<dbReference type="Gene3D" id="2.60.200.30">
    <property type="entry name" value="Probable inorganic polyphosphate/atp-NAD kinase, domain 2"/>
    <property type="match status" value="1"/>
</dbReference>